<dbReference type="PROSITE" id="PS00463">
    <property type="entry name" value="ZN2_CY6_FUNGAL_1"/>
    <property type="match status" value="1"/>
</dbReference>
<dbReference type="Gene3D" id="4.10.240.10">
    <property type="entry name" value="Zn(2)-C6 fungal-type DNA-binding domain"/>
    <property type="match status" value="1"/>
</dbReference>
<dbReference type="InterPro" id="IPR036864">
    <property type="entry name" value="Zn2-C6_fun-type_DNA-bd_sf"/>
</dbReference>
<keyword evidence="4" id="KW-0804">Transcription</keyword>
<protein>
    <recommendedName>
        <fullName evidence="7">Zn(2)-C6 fungal-type domain-containing protein</fullName>
    </recommendedName>
</protein>
<reference evidence="8 9" key="1">
    <citation type="journal article" date="2020" name="BMC Genomics">
        <title>Correction to: Identification and distribution of gene clusters required for synthesis of sphingolipid metabolism inhibitors in diverse species of the filamentous fungus Fusarium.</title>
        <authorList>
            <person name="Kim H.S."/>
            <person name="Lohmar J.M."/>
            <person name="Busman M."/>
            <person name="Brown D.W."/>
            <person name="Naumann T.A."/>
            <person name="Divon H.H."/>
            <person name="Lysoe E."/>
            <person name="Uhlig S."/>
            <person name="Proctor R.H."/>
        </authorList>
    </citation>
    <scope>NUCLEOTIDE SEQUENCE [LARGE SCALE GENOMIC DNA]</scope>
    <source>
        <strain evidence="8 9">NRRL 25214</strain>
    </source>
</reference>
<accession>A0A8H4ZVE8</accession>
<dbReference type="SUPFAM" id="SSF57701">
    <property type="entry name" value="Zn2/Cys6 DNA-binding domain"/>
    <property type="match status" value="1"/>
</dbReference>
<dbReference type="SMART" id="SM00066">
    <property type="entry name" value="GAL4"/>
    <property type="match status" value="1"/>
</dbReference>
<comment type="caution">
    <text evidence="8">The sequence shown here is derived from an EMBL/GenBank/DDBJ whole genome shotgun (WGS) entry which is preliminary data.</text>
</comment>
<dbReference type="Proteomes" id="UP000573603">
    <property type="component" value="Unassembled WGS sequence"/>
</dbReference>
<feature type="compositionally biased region" description="Polar residues" evidence="6">
    <location>
        <begin position="115"/>
        <end position="133"/>
    </location>
</feature>
<evidence type="ECO:0000313" key="8">
    <source>
        <dbReference type="EMBL" id="KAF5253493.1"/>
    </source>
</evidence>
<keyword evidence="3" id="KW-0805">Transcription regulation</keyword>
<gene>
    <name evidence="8" type="ORF">FANTH_1564</name>
</gene>
<keyword evidence="2" id="KW-0862">Zinc</keyword>
<dbReference type="PANTHER" id="PTHR47660:SF2">
    <property type="entry name" value="TRANSCRIPTION FACTOR WITH C2H2 AND ZN(2)-CYS(6) DNA BINDING DOMAIN (EUROFUNG)"/>
    <property type="match status" value="1"/>
</dbReference>
<evidence type="ECO:0000256" key="4">
    <source>
        <dbReference type="ARBA" id="ARBA00023163"/>
    </source>
</evidence>
<feature type="region of interest" description="Disordered" evidence="6">
    <location>
        <begin position="101"/>
        <end position="133"/>
    </location>
</feature>
<evidence type="ECO:0000259" key="7">
    <source>
        <dbReference type="PROSITE" id="PS50048"/>
    </source>
</evidence>
<evidence type="ECO:0000256" key="1">
    <source>
        <dbReference type="ARBA" id="ARBA00022723"/>
    </source>
</evidence>
<name>A0A8H4ZVE8_9HYPO</name>
<evidence type="ECO:0000256" key="3">
    <source>
        <dbReference type="ARBA" id="ARBA00023015"/>
    </source>
</evidence>
<feature type="region of interest" description="Disordered" evidence="6">
    <location>
        <begin position="23"/>
        <end position="46"/>
    </location>
</feature>
<dbReference type="AlphaFoldDB" id="A0A8H4ZVE8"/>
<dbReference type="CDD" id="cd00067">
    <property type="entry name" value="GAL4"/>
    <property type="match status" value="1"/>
</dbReference>
<keyword evidence="9" id="KW-1185">Reference proteome</keyword>
<keyword evidence="1" id="KW-0479">Metal-binding</keyword>
<organism evidence="8 9">
    <name type="scientific">Fusarium anthophilum</name>
    <dbReference type="NCBI Taxonomy" id="48485"/>
    <lineage>
        <taxon>Eukaryota</taxon>
        <taxon>Fungi</taxon>
        <taxon>Dikarya</taxon>
        <taxon>Ascomycota</taxon>
        <taxon>Pezizomycotina</taxon>
        <taxon>Sordariomycetes</taxon>
        <taxon>Hypocreomycetidae</taxon>
        <taxon>Hypocreales</taxon>
        <taxon>Nectriaceae</taxon>
        <taxon>Fusarium</taxon>
        <taxon>Fusarium fujikuroi species complex</taxon>
    </lineage>
</organism>
<dbReference type="PROSITE" id="PS50048">
    <property type="entry name" value="ZN2_CY6_FUNGAL_2"/>
    <property type="match status" value="1"/>
</dbReference>
<keyword evidence="5" id="KW-0539">Nucleus</keyword>
<evidence type="ECO:0000256" key="2">
    <source>
        <dbReference type="ARBA" id="ARBA00022833"/>
    </source>
</evidence>
<feature type="domain" description="Zn(2)-C6 fungal-type" evidence="7">
    <location>
        <begin position="51"/>
        <end position="80"/>
    </location>
</feature>
<dbReference type="PANTHER" id="PTHR47660">
    <property type="entry name" value="TRANSCRIPTION FACTOR WITH C2H2 AND ZN(2)-CYS(6) DNA BINDING DOMAIN (EUROFUNG)-RELATED-RELATED"/>
    <property type="match status" value="1"/>
</dbReference>
<sequence>MASLSDADVAVILTTFDRNVMKRPVPHEASEDSQPSRKRGLSTRPPRASKACRACAASKVRCDDFEECRRCIKRGIPCIRSSQVGQDHYGALVETPHAISGSSTGPSIGAGDSYALSSTTQNTAGMPPLTTASTDVVGRGESIEIIADTIPSDTTEWLRNSSLHAEFDTSFLPLPFLDFSGYFEDTSMQDSTESTVESSKSLLPEGKVDFEDAIVAYSTTLGSWNPRDEDYLATARASLYVPLDEHLHLREGLGPLNPAVISGCLSSARRDEIIVAVIDGAQTAHSLQAIRMFPSTETLDKFLKVFLTTQETNASAFIHIATFDPSTCSLPLLIACIVAGAVSSSRTLTRKFGMGLFDMLRLYLAASMLRHAGLFAQHTYSDPTLMLDKPRSDSDEAWRRWAQQESLKRTVFRHLLQCTQRSVIRNVAAQMSPLDISTPIPEDCRFWYAKSAAEWKYLYQNHETRSAERRLTIVDCLSDIRSIELLSSFQASSLAKLSLLYSFLSLLVTDRHRRTVFRKKVDSGWSFTDVTRSPVDSEMVFLFDELREEIEGDLGSGESPILTFMVEFTMLYSATPQHLRDSFLDSGKQTSASDIFSHLQEWEQSRSSRFPPDCCLPLPVVPMDMLGWN</sequence>
<proteinExistence type="predicted"/>
<evidence type="ECO:0000256" key="6">
    <source>
        <dbReference type="SAM" id="MobiDB-lite"/>
    </source>
</evidence>
<dbReference type="InterPro" id="IPR001138">
    <property type="entry name" value="Zn2Cys6_DnaBD"/>
</dbReference>
<dbReference type="GO" id="GO:0000981">
    <property type="term" value="F:DNA-binding transcription factor activity, RNA polymerase II-specific"/>
    <property type="evidence" value="ECO:0007669"/>
    <property type="project" value="InterPro"/>
</dbReference>
<dbReference type="GO" id="GO:0008270">
    <property type="term" value="F:zinc ion binding"/>
    <property type="evidence" value="ECO:0007669"/>
    <property type="project" value="InterPro"/>
</dbReference>
<evidence type="ECO:0000313" key="9">
    <source>
        <dbReference type="Proteomes" id="UP000573603"/>
    </source>
</evidence>
<dbReference type="EMBL" id="JABEVY010000034">
    <property type="protein sequence ID" value="KAF5253493.1"/>
    <property type="molecule type" value="Genomic_DNA"/>
</dbReference>
<evidence type="ECO:0000256" key="5">
    <source>
        <dbReference type="ARBA" id="ARBA00023242"/>
    </source>
</evidence>